<accession>A0ACC0IVJ6</accession>
<reference evidence="1 2" key="1">
    <citation type="journal article" date="2022" name="Plant J.">
        <title>Chromosome-level genome of Camellia lanceoleosa provides a valuable resource for understanding genome evolution and self-incompatibility.</title>
        <authorList>
            <person name="Gong W."/>
            <person name="Xiao S."/>
            <person name="Wang L."/>
            <person name="Liao Z."/>
            <person name="Chang Y."/>
            <person name="Mo W."/>
            <person name="Hu G."/>
            <person name="Li W."/>
            <person name="Zhao G."/>
            <person name="Zhu H."/>
            <person name="Hu X."/>
            <person name="Ji K."/>
            <person name="Xiang X."/>
            <person name="Song Q."/>
            <person name="Yuan D."/>
            <person name="Jin S."/>
            <person name="Zhang L."/>
        </authorList>
    </citation>
    <scope>NUCLEOTIDE SEQUENCE [LARGE SCALE GENOMIC DNA]</scope>
    <source>
        <strain evidence="1">SQ_2022a</strain>
    </source>
</reference>
<proteinExistence type="predicted"/>
<dbReference type="Proteomes" id="UP001060215">
    <property type="component" value="Chromosome 1"/>
</dbReference>
<name>A0ACC0IVJ6_9ERIC</name>
<evidence type="ECO:0000313" key="1">
    <source>
        <dbReference type="EMBL" id="KAI8028992.1"/>
    </source>
</evidence>
<evidence type="ECO:0000313" key="2">
    <source>
        <dbReference type="Proteomes" id="UP001060215"/>
    </source>
</evidence>
<comment type="caution">
    <text evidence="1">The sequence shown here is derived from an EMBL/GenBank/DDBJ whole genome shotgun (WGS) entry which is preliminary data.</text>
</comment>
<dbReference type="EMBL" id="CM045758">
    <property type="protein sequence ID" value="KAI8028992.1"/>
    <property type="molecule type" value="Genomic_DNA"/>
</dbReference>
<sequence length="85" mass="9406">MDISVLSSKTIKFYDKESYKVAVAILASWSIFRNPISAMNAVGCGVTLIGCMFSVYVRQKLSQKPSAPPRLELLPLVNDEPDDKL</sequence>
<protein>
    <submittedName>
        <fullName evidence="1">GDP-mannose transporter GONST5</fullName>
    </submittedName>
</protein>
<keyword evidence="2" id="KW-1185">Reference proteome</keyword>
<gene>
    <name evidence="1" type="ORF">LOK49_LG01G02525</name>
</gene>
<organism evidence="1 2">
    <name type="scientific">Camellia lanceoleosa</name>
    <dbReference type="NCBI Taxonomy" id="1840588"/>
    <lineage>
        <taxon>Eukaryota</taxon>
        <taxon>Viridiplantae</taxon>
        <taxon>Streptophyta</taxon>
        <taxon>Embryophyta</taxon>
        <taxon>Tracheophyta</taxon>
        <taxon>Spermatophyta</taxon>
        <taxon>Magnoliopsida</taxon>
        <taxon>eudicotyledons</taxon>
        <taxon>Gunneridae</taxon>
        <taxon>Pentapetalae</taxon>
        <taxon>asterids</taxon>
        <taxon>Ericales</taxon>
        <taxon>Theaceae</taxon>
        <taxon>Camellia</taxon>
    </lineage>
</organism>